<dbReference type="InterPro" id="IPR016187">
    <property type="entry name" value="CTDL_fold"/>
</dbReference>
<sequence length="182" mass="20864">MFLFVLFACLICCNKGVTCTNCPNGWIAHESSCYLFGHEDNLLDFTTAEQFCRQRGGHLIHVDDAQENAFIKDQLNERKPIHWWLGITDEDAEGVWRWFDDDTVAEYTDFKSNDQHDVCECVFQTLSRMTIPIQEKTVGCLHQSMSSDGLTLNVRLTTHLFANLVHATLRSRLLANIDEMTS</sequence>
<keyword evidence="2" id="KW-1015">Disulfide bond</keyword>
<feature type="signal peptide" evidence="3">
    <location>
        <begin position="1"/>
        <end position="19"/>
    </location>
</feature>
<evidence type="ECO:0000313" key="5">
    <source>
        <dbReference type="EMBL" id="KAH3712555.1"/>
    </source>
</evidence>
<organism evidence="5 6">
    <name type="scientific">Dreissena polymorpha</name>
    <name type="common">Zebra mussel</name>
    <name type="synonym">Mytilus polymorpha</name>
    <dbReference type="NCBI Taxonomy" id="45954"/>
    <lineage>
        <taxon>Eukaryota</taxon>
        <taxon>Metazoa</taxon>
        <taxon>Spiralia</taxon>
        <taxon>Lophotrochozoa</taxon>
        <taxon>Mollusca</taxon>
        <taxon>Bivalvia</taxon>
        <taxon>Autobranchia</taxon>
        <taxon>Heteroconchia</taxon>
        <taxon>Euheterodonta</taxon>
        <taxon>Imparidentia</taxon>
        <taxon>Neoheterodontei</taxon>
        <taxon>Myida</taxon>
        <taxon>Dreissenoidea</taxon>
        <taxon>Dreissenidae</taxon>
        <taxon>Dreissena</taxon>
    </lineage>
</organism>
<evidence type="ECO:0000256" key="1">
    <source>
        <dbReference type="ARBA" id="ARBA00022734"/>
    </source>
</evidence>
<dbReference type="EMBL" id="JAIWYP010000014">
    <property type="protein sequence ID" value="KAH3712555.1"/>
    <property type="molecule type" value="Genomic_DNA"/>
</dbReference>
<dbReference type="PANTHER" id="PTHR46746">
    <property type="entry name" value="KILLER CELL LECTIN-LIKE RECEPTOR SUBFAMILY F MEMBER 2"/>
    <property type="match status" value="1"/>
</dbReference>
<dbReference type="Pfam" id="PF00059">
    <property type="entry name" value="Lectin_C"/>
    <property type="match status" value="1"/>
</dbReference>
<evidence type="ECO:0000256" key="3">
    <source>
        <dbReference type="SAM" id="SignalP"/>
    </source>
</evidence>
<keyword evidence="3" id="KW-0732">Signal</keyword>
<keyword evidence="1" id="KW-0430">Lectin</keyword>
<reference evidence="5" key="2">
    <citation type="submission" date="2020-11" db="EMBL/GenBank/DDBJ databases">
        <authorList>
            <person name="McCartney M.A."/>
            <person name="Auch B."/>
            <person name="Kono T."/>
            <person name="Mallez S."/>
            <person name="Becker A."/>
            <person name="Gohl D.M."/>
            <person name="Silverstein K.A.T."/>
            <person name="Koren S."/>
            <person name="Bechman K.B."/>
            <person name="Herman A."/>
            <person name="Abrahante J.E."/>
            <person name="Garbe J."/>
        </authorList>
    </citation>
    <scope>NUCLEOTIDE SEQUENCE</scope>
    <source>
        <strain evidence="5">Duluth1</strain>
        <tissue evidence="5">Whole animal</tissue>
    </source>
</reference>
<evidence type="ECO:0000256" key="2">
    <source>
        <dbReference type="ARBA" id="ARBA00023157"/>
    </source>
</evidence>
<dbReference type="Gene3D" id="3.10.100.10">
    <property type="entry name" value="Mannose-Binding Protein A, subunit A"/>
    <property type="match status" value="1"/>
</dbReference>
<keyword evidence="6" id="KW-1185">Reference proteome</keyword>
<dbReference type="Proteomes" id="UP000828390">
    <property type="component" value="Unassembled WGS sequence"/>
</dbReference>
<dbReference type="PROSITE" id="PS50041">
    <property type="entry name" value="C_TYPE_LECTIN_2"/>
    <property type="match status" value="1"/>
</dbReference>
<dbReference type="CDD" id="cd00037">
    <property type="entry name" value="CLECT"/>
    <property type="match status" value="1"/>
</dbReference>
<dbReference type="GO" id="GO:0030246">
    <property type="term" value="F:carbohydrate binding"/>
    <property type="evidence" value="ECO:0007669"/>
    <property type="project" value="UniProtKB-KW"/>
</dbReference>
<dbReference type="SMART" id="SM00034">
    <property type="entry name" value="CLECT"/>
    <property type="match status" value="1"/>
</dbReference>
<protein>
    <recommendedName>
        <fullName evidence="4">C-type lectin domain-containing protein</fullName>
    </recommendedName>
</protein>
<dbReference type="InterPro" id="IPR001304">
    <property type="entry name" value="C-type_lectin-like"/>
</dbReference>
<dbReference type="SUPFAM" id="SSF56436">
    <property type="entry name" value="C-type lectin-like"/>
    <property type="match status" value="1"/>
</dbReference>
<evidence type="ECO:0000259" key="4">
    <source>
        <dbReference type="PROSITE" id="PS50041"/>
    </source>
</evidence>
<dbReference type="PANTHER" id="PTHR46746:SF9">
    <property type="entry name" value="CD209 ANTIGEN-LIKE PROTEIN C-LIKE"/>
    <property type="match status" value="1"/>
</dbReference>
<dbReference type="InterPro" id="IPR051379">
    <property type="entry name" value="C-type_Lectin_Receptor_IMM"/>
</dbReference>
<reference evidence="5" key="1">
    <citation type="journal article" date="2019" name="bioRxiv">
        <title>The Genome of the Zebra Mussel, Dreissena polymorpha: A Resource for Invasive Species Research.</title>
        <authorList>
            <person name="McCartney M.A."/>
            <person name="Auch B."/>
            <person name="Kono T."/>
            <person name="Mallez S."/>
            <person name="Zhang Y."/>
            <person name="Obille A."/>
            <person name="Becker A."/>
            <person name="Abrahante J.E."/>
            <person name="Garbe J."/>
            <person name="Badalamenti J.P."/>
            <person name="Herman A."/>
            <person name="Mangelson H."/>
            <person name="Liachko I."/>
            <person name="Sullivan S."/>
            <person name="Sone E.D."/>
            <person name="Koren S."/>
            <person name="Silverstein K.A.T."/>
            <person name="Beckman K.B."/>
            <person name="Gohl D.M."/>
        </authorList>
    </citation>
    <scope>NUCLEOTIDE SEQUENCE</scope>
    <source>
        <strain evidence="5">Duluth1</strain>
        <tissue evidence="5">Whole animal</tissue>
    </source>
</reference>
<proteinExistence type="predicted"/>
<evidence type="ECO:0000313" key="6">
    <source>
        <dbReference type="Proteomes" id="UP000828390"/>
    </source>
</evidence>
<feature type="domain" description="C-type lectin" evidence="4">
    <location>
        <begin position="29"/>
        <end position="122"/>
    </location>
</feature>
<gene>
    <name evidence="5" type="ORF">DPMN_072305</name>
</gene>
<comment type="caution">
    <text evidence="5">The sequence shown here is derived from an EMBL/GenBank/DDBJ whole genome shotgun (WGS) entry which is preliminary data.</text>
</comment>
<dbReference type="AlphaFoldDB" id="A0A9D3Z8H6"/>
<name>A0A9D3Z8H6_DREPO</name>
<dbReference type="InterPro" id="IPR016186">
    <property type="entry name" value="C-type_lectin-like/link_sf"/>
</dbReference>
<feature type="chain" id="PRO_5038910532" description="C-type lectin domain-containing protein" evidence="3">
    <location>
        <begin position="20"/>
        <end position="182"/>
    </location>
</feature>
<accession>A0A9D3Z8H6</accession>